<dbReference type="Gene3D" id="3.30.730.10">
    <property type="entry name" value="AP2/ERF domain"/>
    <property type="match status" value="1"/>
</dbReference>
<dbReference type="InterPro" id="IPR001471">
    <property type="entry name" value="AP2/ERF_dom"/>
</dbReference>
<feature type="compositionally biased region" description="Polar residues" evidence="6">
    <location>
        <begin position="26"/>
        <end position="41"/>
    </location>
</feature>
<gene>
    <name evidence="8" type="ORF">C4D60_Mb03t06880</name>
</gene>
<evidence type="ECO:0000256" key="3">
    <source>
        <dbReference type="ARBA" id="ARBA00023125"/>
    </source>
</evidence>
<accession>A0A4S8J831</accession>
<name>A0A4S8J831_MUSBA</name>
<keyword evidence="4" id="KW-0804">Transcription</keyword>
<organism evidence="8 9">
    <name type="scientific">Musa balbisiana</name>
    <name type="common">Banana</name>
    <dbReference type="NCBI Taxonomy" id="52838"/>
    <lineage>
        <taxon>Eukaryota</taxon>
        <taxon>Viridiplantae</taxon>
        <taxon>Streptophyta</taxon>
        <taxon>Embryophyta</taxon>
        <taxon>Tracheophyta</taxon>
        <taxon>Spermatophyta</taxon>
        <taxon>Magnoliopsida</taxon>
        <taxon>Liliopsida</taxon>
        <taxon>Zingiberales</taxon>
        <taxon>Musaceae</taxon>
        <taxon>Musa</taxon>
    </lineage>
</organism>
<dbReference type="EMBL" id="PYDT01000006">
    <property type="protein sequence ID" value="THU57758.1"/>
    <property type="molecule type" value="Genomic_DNA"/>
</dbReference>
<sequence>MSPKKEEAAFHLSAVKPPQTRKEQQQRGMSSSYDWQPSFPSSSRLSRVQETSIIVSALVHAVSGYATAPAQLPVAETCRMCGIDGCLGCEFFSFDEDEVAVAASESRGSGGARKRRKKKKSKYRGVRQRPWGKWAAEIRDPRRAVRKWLGTFDTAEEAARAYDRAALEFRGARAKLNFPFPDPQPPPAAAQASHRAGRLNASSTAGHPRVSPLQQEKPSVAERGMQEMMKVWELIV</sequence>
<evidence type="ECO:0000256" key="6">
    <source>
        <dbReference type="SAM" id="MobiDB-lite"/>
    </source>
</evidence>
<proteinExistence type="predicted"/>
<dbReference type="GO" id="GO:0003677">
    <property type="term" value="F:DNA binding"/>
    <property type="evidence" value="ECO:0007669"/>
    <property type="project" value="UniProtKB-KW"/>
</dbReference>
<feature type="compositionally biased region" description="Basic residues" evidence="6">
    <location>
        <begin position="112"/>
        <end position="126"/>
    </location>
</feature>
<comment type="subcellular location">
    <subcellularLocation>
        <location evidence="1">Nucleus</location>
    </subcellularLocation>
</comment>
<evidence type="ECO:0000256" key="1">
    <source>
        <dbReference type="ARBA" id="ARBA00004123"/>
    </source>
</evidence>
<evidence type="ECO:0000256" key="2">
    <source>
        <dbReference type="ARBA" id="ARBA00023015"/>
    </source>
</evidence>
<keyword evidence="5" id="KW-0539">Nucleus</keyword>
<feature type="region of interest" description="Disordered" evidence="6">
    <location>
        <begin position="180"/>
        <end position="222"/>
    </location>
</feature>
<dbReference type="PANTHER" id="PTHR31194">
    <property type="entry name" value="SHN SHINE , DNA BINDING / TRANSCRIPTION FACTOR"/>
    <property type="match status" value="1"/>
</dbReference>
<dbReference type="STRING" id="52838.A0A4S8J831"/>
<dbReference type="PANTHER" id="PTHR31194:SF140">
    <property type="entry name" value="ETHYLENE-RESPONSIVE TRANSCRIPTION FACTOR CRF2"/>
    <property type="match status" value="1"/>
</dbReference>
<dbReference type="Pfam" id="PF00847">
    <property type="entry name" value="AP2"/>
    <property type="match status" value="1"/>
</dbReference>
<evidence type="ECO:0000313" key="9">
    <source>
        <dbReference type="Proteomes" id="UP000317650"/>
    </source>
</evidence>
<feature type="region of interest" description="Disordered" evidence="6">
    <location>
        <begin position="1"/>
        <end position="41"/>
    </location>
</feature>
<reference evidence="8 9" key="1">
    <citation type="journal article" date="2019" name="Nat. Plants">
        <title>Genome sequencing of Musa balbisiana reveals subgenome evolution and function divergence in polyploid bananas.</title>
        <authorList>
            <person name="Yao X."/>
        </authorList>
    </citation>
    <scope>NUCLEOTIDE SEQUENCE [LARGE SCALE GENOMIC DNA]</scope>
    <source>
        <strain evidence="9">cv. DH-PKW</strain>
        <tissue evidence="8">Leaves</tissue>
    </source>
</reference>
<keyword evidence="3" id="KW-0238">DNA-binding</keyword>
<dbReference type="PROSITE" id="PS51032">
    <property type="entry name" value="AP2_ERF"/>
    <property type="match status" value="1"/>
</dbReference>
<dbReference type="GO" id="GO:0003700">
    <property type="term" value="F:DNA-binding transcription factor activity"/>
    <property type="evidence" value="ECO:0007669"/>
    <property type="project" value="InterPro"/>
</dbReference>
<dbReference type="SMART" id="SM00380">
    <property type="entry name" value="AP2"/>
    <property type="match status" value="1"/>
</dbReference>
<dbReference type="AlphaFoldDB" id="A0A4S8J831"/>
<dbReference type="CDD" id="cd00018">
    <property type="entry name" value="AP2"/>
    <property type="match status" value="1"/>
</dbReference>
<dbReference type="InterPro" id="IPR050913">
    <property type="entry name" value="AP2/ERF_ERF"/>
</dbReference>
<keyword evidence="9" id="KW-1185">Reference proteome</keyword>
<comment type="caution">
    <text evidence="8">The sequence shown here is derived from an EMBL/GenBank/DDBJ whole genome shotgun (WGS) entry which is preliminary data.</text>
</comment>
<feature type="domain" description="AP2/ERF" evidence="7">
    <location>
        <begin position="122"/>
        <end position="179"/>
    </location>
</feature>
<dbReference type="GO" id="GO:0005634">
    <property type="term" value="C:nucleus"/>
    <property type="evidence" value="ECO:0007669"/>
    <property type="project" value="UniProtKB-SubCell"/>
</dbReference>
<evidence type="ECO:0000256" key="5">
    <source>
        <dbReference type="ARBA" id="ARBA00023242"/>
    </source>
</evidence>
<keyword evidence="2" id="KW-0805">Transcription regulation</keyword>
<dbReference type="SUPFAM" id="SSF54171">
    <property type="entry name" value="DNA-binding domain"/>
    <property type="match status" value="1"/>
</dbReference>
<evidence type="ECO:0000256" key="4">
    <source>
        <dbReference type="ARBA" id="ARBA00023163"/>
    </source>
</evidence>
<evidence type="ECO:0000313" key="8">
    <source>
        <dbReference type="EMBL" id="THU57758.1"/>
    </source>
</evidence>
<dbReference type="FunFam" id="3.30.730.10:FF:000001">
    <property type="entry name" value="Ethylene-responsive transcription factor 2"/>
    <property type="match status" value="1"/>
</dbReference>
<dbReference type="Proteomes" id="UP000317650">
    <property type="component" value="Chromosome 3"/>
</dbReference>
<protein>
    <recommendedName>
        <fullName evidence="7">AP2/ERF domain-containing protein</fullName>
    </recommendedName>
</protein>
<dbReference type="InterPro" id="IPR036955">
    <property type="entry name" value="AP2/ERF_dom_sf"/>
</dbReference>
<dbReference type="InterPro" id="IPR016177">
    <property type="entry name" value="DNA-bd_dom_sf"/>
</dbReference>
<evidence type="ECO:0000259" key="7">
    <source>
        <dbReference type="PROSITE" id="PS51032"/>
    </source>
</evidence>
<dbReference type="PRINTS" id="PR00367">
    <property type="entry name" value="ETHRSPELEMNT"/>
</dbReference>
<feature type="region of interest" description="Disordered" evidence="6">
    <location>
        <begin position="103"/>
        <end position="126"/>
    </location>
</feature>